<reference evidence="5" key="1">
    <citation type="journal article" date="2019" name="Int. J. Syst. Evol. Microbiol.">
        <title>The Global Catalogue of Microorganisms (GCM) 10K type strain sequencing project: providing services to taxonomists for standard genome sequencing and annotation.</title>
        <authorList>
            <consortium name="The Broad Institute Genomics Platform"/>
            <consortium name="The Broad Institute Genome Sequencing Center for Infectious Disease"/>
            <person name="Wu L."/>
            <person name="Ma J."/>
        </authorList>
    </citation>
    <scope>NUCLEOTIDE SEQUENCE [LARGE SCALE GENOMIC DNA]</scope>
    <source>
        <strain evidence="5">CCM 8903</strain>
    </source>
</reference>
<dbReference type="EC" id="1.1.1.100" evidence="4"/>
<dbReference type="InterPro" id="IPR036291">
    <property type="entry name" value="NAD(P)-bd_dom_sf"/>
</dbReference>
<proteinExistence type="inferred from homology"/>
<dbReference type="InterPro" id="IPR020904">
    <property type="entry name" value="Sc_DH/Rdtase_CS"/>
</dbReference>
<dbReference type="SUPFAM" id="SSF51735">
    <property type="entry name" value="NAD(P)-binding Rossmann-fold domains"/>
    <property type="match status" value="1"/>
</dbReference>
<dbReference type="PANTHER" id="PTHR42879">
    <property type="entry name" value="3-OXOACYL-(ACYL-CARRIER-PROTEIN) REDUCTASE"/>
    <property type="match status" value="1"/>
</dbReference>
<dbReference type="Gene3D" id="3.40.50.720">
    <property type="entry name" value="NAD(P)-binding Rossmann-like Domain"/>
    <property type="match status" value="1"/>
</dbReference>
<evidence type="ECO:0000313" key="4">
    <source>
        <dbReference type="EMBL" id="MFD1484814.1"/>
    </source>
</evidence>
<dbReference type="GO" id="GO:0004316">
    <property type="term" value="F:3-oxoacyl-[acyl-carrier-protein] reductase (NADPH) activity"/>
    <property type="evidence" value="ECO:0007669"/>
    <property type="project" value="UniProtKB-EC"/>
</dbReference>
<dbReference type="InterPro" id="IPR050259">
    <property type="entry name" value="SDR"/>
</dbReference>
<dbReference type="InterPro" id="IPR057326">
    <property type="entry name" value="KR_dom"/>
</dbReference>
<name>A0ABW4E5E0_9LACO</name>
<accession>A0ABW4E5E0</accession>
<sequence length="242" mass="24798">MTLTGQVALVTGATRGIGAAIALRLAQEGADLMLSARSAFPAPLLQTLKAYGGQVETFQGGIEAVDAAAELAAQTIAHYGRIDILVNNAGITHDQLALRLTPAQFAEVVNVNLNGTYNVTQPVYKAMMKARRGVIINLASIVGMIGNIGQANYAASKAGIIGLTKTLAKEGARRGVRVNAIAPGMIATSMTAALSEQAAAKVLANIPLNRFGTPAEVADAAAFLIGNAYVTGQVLTVDGGLT</sequence>
<dbReference type="InterPro" id="IPR002347">
    <property type="entry name" value="SDR_fam"/>
</dbReference>
<dbReference type="PROSITE" id="PS00061">
    <property type="entry name" value="ADH_SHORT"/>
    <property type="match status" value="1"/>
</dbReference>
<comment type="caution">
    <text evidence="4">The sequence shown here is derived from an EMBL/GenBank/DDBJ whole genome shotgun (WGS) entry which is preliminary data.</text>
</comment>
<dbReference type="Pfam" id="PF00106">
    <property type="entry name" value="adh_short"/>
    <property type="match status" value="1"/>
</dbReference>
<organism evidence="4 5">
    <name type="scientific">Lacticaseibacillus baoqingensis</name>
    <dbReference type="NCBI Taxonomy" id="2486013"/>
    <lineage>
        <taxon>Bacteria</taxon>
        <taxon>Bacillati</taxon>
        <taxon>Bacillota</taxon>
        <taxon>Bacilli</taxon>
        <taxon>Lactobacillales</taxon>
        <taxon>Lactobacillaceae</taxon>
        <taxon>Lacticaseibacillus</taxon>
    </lineage>
</organism>
<protein>
    <submittedName>
        <fullName evidence="4">3-oxoacyl-ACP reductase FabG</fullName>
        <ecNumber evidence="4">1.1.1.100</ecNumber>
    </submittedName>
</protein>
<dbReference type="PRINTS" id="PR00081">
    <property type="entry name" value="GDHRDH"/>
</dbReference>
<dbReference type="PRINTS" id="PR00080">
    <property type="entry name" value="SDRFAMILY"/>
</dbReference>
<dbReference type="SMART" id="SM00822">
    <property type="entry name" value="PKS_KR"/>
    <property type="match status" value="1"/>
</dbReference>
<evidence type="ECO:0000259" key="3">
    <source>
        <dbReference type="SMART" id="SM00822"/>
    </source>
</evidence>
<dbReference type="RefSeq" id="WP_125752893.1">
    <property type="nucleotide sequence ID" value="NZ_JBHTON010000016.1"/>
</dbReference>
<keyword evidence="5" id="KW-1185">Reference proteome</keyword>
<keyword evidence="4" id="KW-0560">Oxidoreductase</keyword>
<evidence type="ECO:0000313" key="5">
    <source>
        <dbReference type="Proteomes" id="UP001597252"/>
    </source>
</evidence>
<gene>
    <name evidence="4" type="primary">fabG</name>
    <name evidence="4" type="ORF">ACFQ5J_06190</name>
</gene>
<feature type="domain" description="Ketoreductase" evidence="3">
    <location>
        <begin position="6"/>
        <end position="184"/>
    </location>
</feature>
<comment type="similarity">
    <text evidence="1 2">Belongs to the short-chain dehydrogenases/reductases (SDR) family.</text>
</comment>
<dbReference type="NCBIfam" id="NF009466">
    <property type="entry name" value="PRK12826.1-2"/>
    <property type="match status" value="1"/>
</dbReference>
<dbReference type="PANTHER" id="PTHR42879:SF2">
    <property type="entry name" value="3-OXOACYL-[ACYL-CARRIER-PROTEIN] REDUCTASE FABG"/>
    <property type="match status" value="1"/>
</dbReference>
<dbReference type="EMBL" id="JBHTON010000016">
    <property type="protein sequence ID" value="MFD1484814.1"/>
    <property type="molecule type" value="Genomic_DNA"/>
</dbReference>
<dbReference type="Proteomes" id="UP001597252">
    <property type="component" value="Unassembled WGS sequence"/>
</dbReference>
<dbReference type="NCBIfam" id="NF005559">
    <property type="entry name" value="PRK07231.1"/>
    <property type="match status" value="1"/>
</dbReference>
<evidence type="ECO:0000256" key="2">
    <source>
        <dbReference type="RuleBase" id="RU000363"/>
    </source>
</evidence>
<evidence type="ECO:0000256" key="1">
    <source>
        <dbReference type="ARBA" id="ARBA00006484"/>
    </source>
</evidence>